<reference evidence="4 5" key="1">
    <citation type="submission" date="2018-05" db="EMBL/GenBank/DDBJ databases">
        <title>Genomic Encyclopedia of Type Strains, Phase IV (KMG-IV): sequencing the most valuable type-strain genomes for metagenomic binning, comparative biology and taxonomic classification.</title>
        <authorList>
            <person name="Goeker M."/>
        </authorList>
    </citation>
    <scope>NUCLEOTIDE SEQUENCE [LARGE SCALE GENOMIC DNA]</scope>
    <source>
        <strain evidence="4 5">DSM 6462</strain>
    </source>
</reference>
<keyword evidence="3" id="KW-0804">Transcription</keyword>
<dbReference type="SMART" id="SM00345">
    <property type="entry name" value="HTH_GNTR"/>
    <property type="match status" value="1"/>
</dbReference>
<evidence type="ECO:0000313" key="4">
    <source>
        <dbReference type="EMBL" id="PXW60154.1"/>
    </source>
</evidence>
<keyword evidence="2 4" id="KW-0238">DNA-binding</keyword>
<evidence type="ECO:0000256" key="1">
    <source>
        <dbReference type="ARBA" id="ARBA00023015"/>
    </source>
</evidence>
<name>A0A2V3UA60_9HYPH</name>
<dbReference type="GO" id="GO:0003700">
    <property type="term" value="F:DNA-binding transcription factor activity"/>
    <property type="evidence" value="ECO:0007669"/>
    <property type="project" value="InterPro"/>
</dbReference>
<accession>A0A2V3UA60</accession>
<dbReference type="SUPFAM" id="SSF46785">
    <property type="entry name" value="Winged helix' DNA-binding domain"/>
    <property type="match status" value="1"/>
</dbReference>
<comment type="caution">
    <text evidence="4">The sequence shown here is derived from an EMBL/GenBank/DDBJ whole genome shotgun (WGS) entry which is preliminary data.</text>
</comment>
<dbReference type="InterPro" id="IPR036390">
    <property type="entry name" value="WH_DNA-bd_sf"/>
</dbReference>
<protein>
    <submittedName>
        <fullName evidence="4">DNA-binding GntR family transcriptional regulator</fullName>
    </submittedName>
</protein>
<dbReference type="PRINTS" id="PR00035">
    <property type="entry name" value="HTHGNTR"/>
</dbReference>
<dbReference type="Pfam" id="PF00392">
    <property type="entry name" value="GntR"/>
    <property type="match status" value="1"/>
</dbReference>
<keyword evidence="1" id="KW-0805">Transcription regulation</keyword>
<dbReference type="EMBL" id="QJJK01000004">
    <property type="protein sequence ID" value="PXW60154.1"/>
    <property type="molecule type" value="Genomic_DNA"/>
</dbReference>
<organism evidence="4 5">
    <name type="scientific">Chelatococcus asaccharovorans</name>
    <dbReference type="NCBI Taxonomy" id="28210"/>
    <lineage>
        <taxon>Bacteria</taxon>
        <taxon>Pseudomonadati</taxon>
        <taxon>Pseudomonadota</taxon>
        <taxon>Alphaproteobacteria</taxon>
        <taxon>Hyphomicrobiales</taxon>
        <taxon>Chelatococcaceae</taxon>
        <taxon>Chelatococcus</taxon>
    </lineage>
</organism>
<gene>
    <name evidence="4" type="ORF">C7450_104206</name>
</gene>
<dbReference type="GO" id="GO:0003677">
    <property type="term" value="F:DNA binding"/>
    <property type="evidence" value="ECO:0007669"/>
    <property type="project" value="UniProtKB-KW"/>
</dbReference>
<dbReference type="SMART" id="SM00895">
    <property type="entry name" value="FCD"/>
    <property type="match status" value="1"/>
</dbReference>
<proteinExistence type="predicted"/>
<dbReference type="PROSITE" id="PS50949">
    <property type="entry name" value="HTH_GNTR"/>
    <property type="match status" value="1"/>
</dbReference>
<dbReference type="SUPFAM" id="SSF48008">
    <property type="entry name" value="GntR ligand-binding domain-like"/>
    <property type="match status" value="1"/>
</dbReference>
<dbReference type="Proteomes" id="UP000248021">
    <property type="component" value="Unassembled WGS sequence"/>
</dbReference>
<dbReference type="InterPro" id="IPR000524">
    <property type="entry name" value="Tscrpt_reg_HTH_GntR"/>
</dbReference>
<dbReference type="CDD" id="cd07377">
    <property type="entry name" value="WHTH_GntR"/>
    <property type="match status" value="1"/>
</dbReference>
<dbReference type="Pfam" id="PF07729">
    <property type="entry name" value="FCD"/>
    <property type="match status" value="1"/>
</dbReference>
<sequence>MIRKAKAPNGEQGTGKTSSVQLYQLLYKALLSGELKPGDRIRENEIASRYNVSRTPVREALGRLEAQGLLVYGDQRGLVVPRLDAQSVTELYVMREVLDATAARLAAKHANEAEIASLRYMVERDSQNCHDIPYLASTNRLFHSAIGDCAHNRFLKRMQETLAESLALLGPTTLSLPMRAQEAIAEHAEVVEAIAKGDGDAAAAAASRHSAASHQARLKLIYAEAQDRAAAASAGRLDEP</sequence>
<dbReference type="InterPro" id="IPR011711">
    <property type="entry name" value="GntR_C"/>
</dbReference>
<keyword evidence="5" id="KW-1185">Reference proteome</keyword>
<evidence type="ECO:0000313" key="5">
    <source>
        <dbReference type="Proteomes" id="UP000248021"/>
    </source>
</evidence>
<dbReference type="Gene3D" id="1.20.120.530">
    <property type="entry name" value="GntR ligand-binding domain-like"/>
    <property type="match status" value="1"/>
</dbReference>
<dbReference type="PANTHER" id="PTHR43537">
    <property type="entry name" value="TRANSCRIPTIONAL REGULATOR, GNTR FAMILY"/>
    <property type="match status" value="1"/>
</dbReference>
<dbReference type="InterPro" id="IPR008920">
    <property type="entry name" value="TF_FadR/GntR_C"/>
</dbReference>
<dbReference type="Gene3D" id="1.10.10.10">
    <property type="entry name" value="Winged helix-like DNA-binding domain superfamily/Winged helix DNA-binding domain"/>
    <property type="match status" value="1"/>
</dbReference>
<dbReference type="OrthoDB" id="9788098at2"/>
<dbReference type="InterPro" id="IPR036388">
    <property type="entry name" value="WH-like_DNA-bd_sf"/>
</dbReference>
<evidence type="ECO:0000256" key="2">
    <source>
        <dbReference type="ARBA" id="ARBA00023125"/>
    </source>
</evidence>
<evidence type="ECO:0000256" key="3">
    <source>
        <dbReference type="ARBA" id="ARBA00023163"/>
    </source>
</evidence>
<dbReference type="AlphaFoldDB" id="A0A2V3UA60"/>
<dbReference type="RefSeq" id="WP_110374499.1">
    <property type="nucleotide sequence ID" value="NZ_CAKNFM010000006.1"/>
</dbReference>
<dbReference type="PANTHER" id="PTHR43537:SF49">
    <property type="entry name" value="TRANSCRIPTIONAL REGULATORY PROTEIN"/>
    <property type="match status" value="1"/>
</dbReference>